<organism evidence="3 4">
    <name type="scientific">Pontibacter qinzhouensis</name>
    <dbReference type="NCBI Taxonomy" id="2603253"/>
    <lineage>
        <taxon>Bacteria</taxon>
        <taxon>Pseudomonadati</taxon>
        <taxon>Bacteroidota</taxon>
        <taxon>Cytophagia</taxon>
        <taxon>Cytophagales</taxon>
        <taxon>Hymenobacteraceae</taxon>
        <taxon>Pontibacter</taxon>
    </lineage>
</organism>
<dbReference type="OrthoDB" id="886941at2"/>
<name>A0A5C8K7B3_9BACT</name>
<dbReference type="Pfam" id="PF20077">
    <property type="entry name" value="CcmD_alt"/>
    <property type="match status" value="1"/>
</dbReference>
<evidence type="ECO:0000313" key="3">
    <source>
        <dbReference type="EMBL" id="TXK44664.1"/>
    </source>
</evidence>
<accession>A0A5C8K7B3</accession>
<gene>
    <name evidence="3" type="ORF">FVR03_13465</name>
</gene>
<evidence type="ECO:0008006" key="5">
    <source>
        <dbReference type="Google" id="ProtNLM"/>
    </source>
</evidence>
<feature type="signal peptide" evidence="2">
    <location>
        <begin position="1"/>
        <end position="23"/>
    </location>
</feature>
<keyword evidence="4" id="KW-1185">Reference proteome</keyword>
<reference evidence="3 4" key="1">
    <citation type="submission" date="2019-08" db="EMBL/GenBank/DDBJ databases">
        <authorList>
            <person name="Shi S."/>
        </authorList>
    </citation>
    <scope>NUCLEOTIDE SEQUENCE [LARGE SCALE GENOMIC DNA]</scope>
    <source>
        <strain evidence="3 4">GY10130</strain>
    </source>
</reference>
<dbReference type="AlphaFoldDB" id="A0A5C8K7B3"/>
<dbReference type="Proteomes" id="UP000321926">
    <property type="component" value="Unassembled WGS sequence"/>
</dbReference>
<evidence type="ECO:0000256" key="2">
    <source>
        <dbReference type="SAM" id="SignalP"/>
    </source>
</evidence>
<keyword evidence="1" id="KW-0812">Transmembrane</keyword>
<evidence type="ECO:0000313" key="4">
    <source>
        <dbReference type="Proteomes" id="UP000321926"/>
    </source>
</evidence>
<proteinExistence type="predicted"/>
<protein>
    <recommendedName>
        <fullName evidence="5">CcmD family protein</fullName>
    </recommendedName>
</protein>
<feature type="transmembrane region" description="Helical" evidence="1">
    <location>
        <begin position="51"/>
        <end position="72"/>
    </location>
</feature>
<comment type="caution">
    <text evidence="3">The sequence shown here is derived from an EMBL/GenBank/DDBJ whole genome shotgun (WGS) entry which is preliminary data.</text>
</comment>
<keyword evidence="1" id="KW-0472">Membrane</keyword>
<sequence length="90" mass="9931">MLKILTLWCLLLAASFGGAKVQAQPAQNQGTTIIAEPEVEMADMLRRDGKIYVVVVVLLTLMGGVVGYLISLDRKVSKLEKQLKDEMVNR</sequence>
<keyword evidence="2" id="KW-0732">Signal</keyword>
<dbReference type="EMBL" id="VRTY01000048">
    <property type="protein sequence ID" value="TXK44664.1"/>
    <property type="molecule type" value="Genomic_DNA"/>
</dbReference>
<evidence type="ECO:0000256" key="1">
    <source>
        <dbReference type="SAM" id="Phobius"/>
    </source>
</evidence>
<keyword evidence="1" id="KW-1133">Transmembrane helix</keyword>
<feature type="chain" id="PRO_5023123537" description="CcmD family protein" evidence="2">
    <location>
        <begin position="24"/>
        <end position="90"/>
    </location>
</feature>